<dbReference type="RefSeq" id="YP_418094.1">
    <property type="nucleotide sequence ID" value="NC_007623.1"/>
</dbReference>
<reference evidence="1 2" key="2">
    <citation type="journal article" date="2003" name="Res. Microbiol.">
        <title>Myoviridae bacteriophages of Pseudomonas aeruginosa: a long and complex evolutionary pathway.</title>
        <authorList>
            <person name="Krylov V.N."/>
            <person name="Pleteneva E.A."/>
            <person name="Bourkalsteva M.V."/>
            <person name="Shaburova O.V."/>
            <person name="Volckaert G."/>
            <person name="Sykilinda N.N."/>
            <person name="Kurochkina L.P."/>
            <person name="Mesyanzhinov V.V."/>
        </authorList>
    </citation>
    <scope>NUCLEOTIDE SEQUENCE [LARGE SCALE GENOMIC DNA]</scope>
</reference>
<reference evidence="1 2" key="3">
    <citation type="journal article" date="2004" name="Bioinformatics">
        <title>PHIRE, a deterministic approach to reveal regulatory elements in bacteriophage genomes.</title>
        <authorList>
            <person name="Lavigne R."/>
            <person name="Sun W.D."/>
            <person name="Volckaert G."/>
        </authorList>
    </citation>
    <scope>NUCLEOTIDE SEQUENCE [LARGE SCALE GENOMIC DNA]</scope>
</reference>
<dbReference type="InterPro" id="IPR024413">
    <property type="entry name" value="Phage_phiKZ_Orf92_int-head"/>
</dbReference>
<reference evidence="1 2" key="4">
    <citation type="journal article" date="2005" name="J. Mol. Biol.">
        <title>Genome comparison of Pseudomonas aeruginosa large phages.</title>
        <authorList>
            <person name="Hertveldt K."/>
            <person name="Lavigne R."/>
            <person name="Pleteneva E."/>
            <person name="Sernova N."/>
            <person name="Kurochkina L."/>
            <person name="Korchevskii R."/>
            <person name="Robben J."/>
            <person name="Mesyanzhinov V."/>
            <person name="Krylov V.N."/>
            <person name="Volckaert G."/>
        </authorList>
    </citation>
    <scope>NUCLEOTIDE SEQUENCE</scope>
</reference>
<sequence>MNDDEKTLAAEMAAVSAVKSQEIVEAARSTAELSEYQNSLDDLFDRVIEVQRTLNTLEAHEVTPELAEQLDKELIAAEALPEAVEGAEALGFTLLPKAYLATRLAGCESFLSDFFKSSREVVSLIGTFFRDSYVLFMESQESLSKQIDLLETRLSSVEKFGSQGTFILGHRLFNRFKINGKVDENWSGNLTKLNQTLSGLSNNYYLNSKNALAASFSYFGGFAGLTQVEVDERLCMMPVSLPSTPFKECTYPDKRRSGPNVVAKRSVELMGGAYFYDVRSTVKPVILKNPDDIQDFVIRYTEIDHTGFDNNEEYTLRDVGAEVKALSSEDIKTVIKLLRQLLKDWGKVFEMAETYRVTDSDYNDIIKGFLEADISDEAKTVLSKTFAKVVRKNQTELLGIRAEVSNYLTLIVNGMVSICNDSIGLYEESLD</sequence>
<dbReference type="Proteomes" id="UP000001239">
    <property type="component" value="Segment"/>
</dbReference>
<dbReference type="KEGG" id="vg:5176740"/>
<accession>Q2Z120</accession>
<keyword evidence="2" id="KW-1185">Reference proteome</keyword>
<name>Q2Z120_9CAUD</name>
<dbReference type="OrthoDB" id="7328at10239"/>
<evidence type="ECO:0000313" key="2">
    <source>
        <dbReference type="Proteomes" id="UP000001239"/>
    </source>
</evidence>
<dbReference type="EMBL" id="AJ697969">
    <property type="protein sequence ID" value="CAG27155.1"/>
    <property type="molecule type" value="Genomic_DNA"/>
</dbReference>
<dbReference type="GeneID" id="5176740"/>
<dbReference type="Pfam" id="PF12699">
    <property type="entry name" value="phiKZ_IP"/>
    <property type="match status" value="1"/>
</dbReference>
<reference evidence="1 2" key="1">
    <citation type="journal article" date="2002" name="Genetika">
        <title>Phenogenetic characterization of a group of giant Phi KZ-like bacteriophages of Pseudomonas aeruginosa].</title>
        <authorList>
            <person name="Burkal'tseva M.V."/>
            <person name="Krylov V.N."/>
            <person name="Pleteneva E.A."/>
            <person name="Shaburova O.V."/>
            <person name="Krylov S.V."/>
            <person name="Volckaert G."/>
            <person name="Sykilinda N.N."/>
            <person name="Kurochkina L.P."/>
            <person name="Mesyanzhinov V.V."/>
        </authorList>
    </citation>
    <scope>NUCLEOTIDE SEQUENCE [LARGE SCALE GENOMIC DNA]</scope>
</reference>
<proteinExistence type="predicted"/>
<evidence type="ECO:0000313" key="1">
    <source>
        <dbReference type="EMBL" id="CAG27155.1"/>
    </source>
</evidence>
<organism evidence="1 2">
    <name type="scientific">Pseudomonas phage EL</name>
    <dbReference type="NCBI Taxonomy" id="273133"/>
    <lineage>
        <taxon>Viruses</taxon>
        <taxon>Duplodnaviria</taxon>
        <taxon>Heunggongvirae</taxon>
        <taxon>Uroviricota</taxon>
        <taxon>Caudoviricetes</taxon>
        <taxon>Chimalliviridae</taxon>
        <taxon>Elvirus</taxon>
        <taxon>Elvirus EL</taxon>
    </lineage>
</organism>
<protein>
    <submittedName>
        <fullName evidence="1">Uncharacterized protein</fullName>
    </submittedName>
</protein>